<dbReference type="PANTHER" id="PTHR35561">
    <property type="entry name" value="RNA 2',3'-CYCLIC PHOSPHODIESTERASE"/>
    <property type="match status" value="1"/>
</dbReference>
<sequence length="185" mass="19752">MQDDLFARPAATPPSLFFALLPAAGDQAPLEAAVQAHAPRFEGFKPMRAAKRHVTLLYLGEPFDEQIPGLVEGAQRAVAGVQGQAFVLSLDRLAVFGRNAVVLAASQTPPALAALESALRAAATRQRIVLARSPPLHPHLTLGHNDGKRLAPEACVPVRLAFDAFVLLRGGQREAYVELGRWALG</sequence>
<proteinExistence type="predicted"/>
<dbReference type="PANTHER" id="PTHR35561:SF1">
    <property type="entry name" value="RNA 2',3'-CYCLIC PHOSPHODIESTERASE"/>
    <property type="match status" value="1"/>
</dbReference>
<dbReference type="GO" id="GO:0004113">
    <property type="term" value="F:2',3'-cyclic-nucleotide 3'-phosphodiesterase activity"/>
    <property type="evidence" value="ECO:0007669"/>
    <property type="project" value="InterPro"/>
</dbReference>
<evidence type="ECO:0000256" key="1">
    <source>
        <dbReference type="ARBA" id="ARBA00022801"/>
    </source>
</evidence>
<gene>
    <name evidence="2" type="ORF">EA660_19490</name>
</gene>
<dbReference type="SUPFAM" id="SSF55144">
    <property type="entry name" value="LigT-like"/>
    <property type="match status" value="1"/>
</dbReference>
<dbReference type="RefSeq" id="WP_130553104.1">
    <property type="nucleotide sequence ID" value="NZ_SHMC01000012.1"/>
</dbReference>
<accession>A0A4Q8L423</accession>
<protein>
    <recommendedName>
        <fullName evidence="4">2'-5' RNA ligase</fullName>
    </recommendedName>
</protein>
<reference evidence="2 3" key="1">
    <citation type="submission" date="2019-02" db="EMBL/GenBank/DDBJ databases">
        <title>WGS of Pseudoxanthomonas species novum from clinical isolates.</title>
        <authorList>
            <person name="Bernier A.-M."/>
            <person name="Bernard K."/>
            <person name="Vachon A."/>
        </authorList>
    </citation>
    <scope>NUCLEOTIDE SEQUENCE [LARGE SCALE GENOMIC DNA]</scope>
    <source>
        <strain evidence="2 3">NML171200</strain>
    </source>
</reference>
<dbReference type="InterPro" id="IPR009097">
    <property type="entry name" value="Cyclic_Pdiesterase"/>
</dbReference>
<dbReference type="Pfam" id="PF13563">
    <property type="entry name" value="2_5_RNA_ligase2"/>
    <property type="match status" value="1"/>
</dbReference>
<dbReference type="GO" id="GO:0008664">
    <property type="term" value="F:RNA 2',3'-cyclic 3'-phosphodiesterase activity"/>
    <property type="evidence" value="ECO:0007669"/>
    <property type="project" value="InterPro"/>
</dbReference>
<dbReference type="OrthoDB" id="5986557at2"/>
<dbReference type="Proteomes" id="UP000292627">
    <property type="component" value="Unassembled WGS sequence"/>
</dbReference>
<dbReference type="EMBL" id="SHMC01000012">
    <property type="protein sequence ID" value="TAA19958.1"/>
    <property type="molecule type" value="Genomic_DNA"/>
</dbReference>
<evidence type="ECO:0000313" key="2">
    <source>
        <dbReference type="EMBL" id="TAA19958.1"/>
    </source>
</evidence>
<name>A0A4Q8L423_9GAMM</name>
<organism evidence="2 3">
    <name type="scientific">Pseudoxanthomonas winnipegensis</name>
    <dbReference type="NCBI Taxonomy" id="2480810"/>
    <lineage>
        <taxon>Bacteria</taxon>
        <taxon>Pseudomonadati</taxon>
        <taxon>Pseudomonadota</taxon>
        <taxon>Gammaproteobacteria</taxon>
        <taxon>Lysobacterales</taxon>
        <taxon>Lysobacteraceae</taxon>
        <taxon>Pseudoxanthomonas</taxon>
    </lineage>
</organism>
<evidence type="ECO:0008006" key="4">
    <source>
        <dbReference type="Google" id="ProtNLM"/>
    </source>
</evidence>
<keyword evidence="1" id="KW-0378">Hydrolase</keyword>
<dbReference type="Gene3D" id="3.90.1140.10">
    <property type="entry name" value="Cyclic phosphodiesterase"/>
    <property type="match status" value="1"/>
</dbReference>
<comment type="caution">
    <text evidence="2">The sequence shown here is derived from an EMBL/GenBank/DDBJ whole genome shotgun (WGS) entry which is preliminary data.</text>
</comment>
<dbReference type="AlphaFoldDB" id="A0A4Q8L423"/>
<dbReference type="InterPro" id="IPR004175">
    <property type="entry name" value="RNA_CPDase"/>
</dbReference>
<evidence type="ECO:0000313" key="3">
    <source>
        <dbReference type="Proteomes" id="UP000292627"/>
    </source>
</evidence>